<reference evidence="1 2" key="1">
    <citation type="journal article" date="2024" name="G3 (Bethesda)">
        <title>Genome assembly of Hibiscus sabdariffa L. provides insights into metabolisms of medicinal natural products.</title>
        <authorList>
            <person name="Kim T."/>
        </authorList>
    </citation>
    <scope>NUCLEOTIDE SEQUENCE [LARGE SCALE GENOMIC DNA]</scope>
    <source>
        <strain evidence="1">TK-2024</strain>
        <tissue evidence="1">Old leaves</tissue>
    </source>
</reference>
<evidence type="ECO:0000313" key="2">
    <source>
        <dbReference type="Proteomes" id="UP001472677"/>
    </source>
</evidence>
<comment type="caution">
    <text evidence="1">The sequence shown here is derived from an EMBL/GenBank/DDBJ whole genome shotgun (WGS) entry which is preliminary data.</text>
</comment>
<protein>
    <submittedName>
        <fullName evidence="1">Uncharacterized protein</fullName>
    </submittedName>
</protein>
<organism evidence="1 2">
    <name type="scientific">Hibiscus sabdariffa</name>
    <name type="common">roselle</name>
    <dbReference type="NCBI Taxonomy" id="183260"/>
    <lineage>
        <taxon>Eukaryota</taxon>
        <taxon>Viridiplantae</taxon>
        <taxon>Streptophyta</taxon>
        <taxon>Embryophyta</taxon>
        <taxon>Tracheophyta</taxon>
        <taxon>Spermatophyta</taxon>
        <taxon>Magnoliopsida</taxon>
        <taxon>eudicotyledons</taxon>
        <taxon>Gunneridae</taxon>
        <taxon>Pentapetalae</taxon>
        <taxon>rosids</taxon>
        <taxon>malvids</taxon>
        <taxon>Malvales</taxon>
        <taxon>Malvaceae</taxon>
        <taxon>Malvoideae</taxon>
        <taxon>Hibiscus</taxon>
    </lineage>
</organism>
<name>A0ABR2G4L2_9ROSI</name>
<keyword evidence="2" id="KW-1185">Reference proteome</keyword>
<dbReference type="EMBL" id="JBBPBM010000003">
    <property type="protein sequence ID" value="KAK8593966.1"/>
    <property type="molecule type" value="Genomic_DNA"/>
</dbReference>
<evidence type="ECO:0000313" key="1">
    <source>
        <dbReference type="EMBL" id="KAK8593966.1"/>
    </source>
</evidence>
<gene>
    <name evidence="1" type="ORF">V6N12_046039</name>
</gene>
<proteinExistence type="predicted"/>
<accession>A0ABR2G4L2</accession>
<sequence length="71" mass="7887">MAEDTFVMTLNGNLGISEEEERELGIEDSGNWESNPPIKQTLECDTVLVSTIHEVQHIKSKRASSPIMQTA</sequence>
<dbReference type="Proteomes" id="UP001472677">
    <property type="component" value="Unassembled WGS sequence"/>
</dbReference>